<reference evidence="1" key="1">
    <citation type="submission" date="2023-08" db="EMBL/GenBank/DDBJ databases">
        <title>The Comparative Genomic Analysis of Yersiniaceae from Polar Regions.</title>
        <authorList>
            <person name="Goncharov A."/>
            <person name="Aslanov B."/>
            <person name="Kolodzhieva V."/>
            <person name="Azarov D."/>
            <person name="Mochov A."/>
            <person name="Lebedeva E."/>
        </authorList>
    </citation>
    <scope>NUCLEOTIDE SEQUENCE</scope>
    <source>
        <strain evidence="1">Vf</strain>
    </source>
</reference>
<comment type="caution">
    <text evidence="1">The sequence shown here is derived from an EMBL/GenBank/DDBJ whole genome shotgun (WGS) entry which is preliminary data.</text>
</comment>
<dbReference type="AlphaFoldDB" id="A0AAJ1Y6S5"/>
<proteinExistence type="predicted"/>
<evidence type="ECO:0000313" key="2">
    <source>
        <dbReference type="Proteomes" id="UP001224622"/>
    </source>
</evidence>
<sequence length="341" mass="37366">MSRYGLVVYPKDGGAGVDISNGSKACAYRGFFDPEFDQNGETWSYPILSPGASLFIVPRRTVAIIQTGAVPRVISCSGVQISGNTVHAWFDGFNSTQDKGRRPIEFDAFQVSGAGGVPRFGLQLINSTDYSEINDLAVAGKCVWRGVVTVRGAWVIPDIPDRANALVFAYWDRGDRAVDFDRESMTVNVYREAGNDVISDGSADCQMWICIFSNGSYPVPPQYGLAIWNAAGQCTFSSDNAPMLYRGNSLNTQRIPGNYAYPVTATAKPLVPLCRLGVHDGMNLSNNYLDYRHAGIRMAGGGVTAWRTKYINSYDHSKINIQYRLTTINLPVLDAADYFSI</sequence>
<protein>
    <submittedName>
        <fullName evidence="1">DUF6453 family protein</fullName>
    </submittedName>
</protein>
<dbReference type="InterPro" id="IPR045604">
    <property type="entry name" value="DUF6453"/>
</dbReference>
<dbReference type="EMBL" id="JAVIGA010000001">
    <property type="protein sequence ID" value="MDQ9125031.1"/>
    <property type="molecule type" value="Genomic_DNA"/>
</dbReference>
<dbReference type="RefSeq" id="WP_309046469.1">
    <property type="nucleotide sequence ID" value="NZ_JAVIGA010000001.1"/>
</dbReference>
<evidence type="ECO:0000313" key="1">
    <source>
        <dbReference type="EMBL" id="MDQ9125031.1"/>
    </source>
</evidence>
<dbReference type="Proteomes" id="UP001224622">
    <property type="component" value="Unassembled WGS sequence"/>
</dbReference>
<name>A0AAJ1Y6S5_SERFO</name>
<organism evidence="1 2">
    <name type="scientific">Serratia fonticola</name>
    <dbReference type="NCBI Taxonomy" id="47917"/>
    <lineage>
        <taxon>Bacteria</taxon>
        <taxon>Pseudomonadati</taxon>
        <taxon>Pseudomonadota</taxon>
        <taxon>Gammaproteobacteria</taxon>
        <taxon>Enterobacterales</taxon>
        <taxon>Yersiniaceae</taxon>
        <taxon>Serratia</taxon>
    </lineage>
</organism>
<dbReference type="Pfam" id="PF20051">
    <property type="entry name" value="DUF6453"/>
    <property type="match status" value="1"/>
</dbReference>
<accession>A0AAJ1Y6S5</accession>
<gene>
    <name evidence="1" type="ORF">RDT67_01170</name>
</gene>